<reference evidence="4" key="1">
    <citation type="submission" date="2017-02" db="EMBL/GenBank/DDBJ databases">
        <authorList>
            <person name="Varghese N."/>
            <person name="Submissions S."/>
        </authorList>
    </citation>
    <scope>NUCLEOTIDE SEQUENCE [LARGE SCALE GENOMIC DNA]</scope>
    <source>
        <strain evidence="4">DSM 22270</strain>
    </source>
</reference>
<accession>A0A1T5EJX1</accession>
<evidence type="ECO:0000313" key="4">
    <source>
        <dbReference type="Proteomes" id="UP000190897"/>
    </source>
</evidence>
<dbReference type="GO" id="GO:0003677">
    <property type="term" value="F:DNA binding"/>
    <property type="evidence" value="ECO:0007669"/>
    <property type="project" value="InterPro"/>
</dbReference>
<dbReference type="InterPro" id="IPR035451">
    <property type="entry name" value="Ada-like_dom_sf"/>
</dbReference>
<keyword evidence="1" id="KW-0010">Activator</keyword>
<evidence type="ECO:0000313" key="3">
    <source>
        <dbReference type="EMBL" id="SKB84264.1"/>
    </source>
</evidence>
<dbReference type="RefSeq" id="WP_082215015.1">
    <property type="nucleotide sequence ID" value="NZ_FUZA01000002.1"/>
</dbReference>
<name>A0A1T5EJX1_9BACT</name>
<gene>
    <name evidence="3" type="ORF">SAMN05660293_02540</name>
</gene>
<dbReference type="GO" id="GO:0008270">
    <property type="term" value="F:zinc ion binding"/>
    <property type="evidence" value="ECO:0007669"/>
    <property type="project" value="InterPro"/>
</dbReference>
<organism evidence="3 4">
    <name type="scientific">Dyadobacter psychrophilus</name>
    <dbReference type="NCBI Taxonomy" id="651661"/>
    <lineage>
        <taxon>Bacteria</taxon>
        <taxon>Pseudomonadati</taxon>
        <taxon>Bacteroidota</taxon>
        <taxon>Cytophagia</taxon>
        <taxon>Cytophagales</taxon>
        <taxon>Spirosomataceae</taxon>
        <taxon>Dyadobacter</taxon>
    </lineage>
</organism>
<dbReference type="SUPFAM" id="SSF57884">
    <property type="entry name" value="Ada DNA repair protein, N-terminal domain (N-Ada 10)"/>
    <property type="match status" value="1"/>
</dbReference>
<proteinExistence type="predicted"/>
<dbReference type="GO" id="GO:0006355">
    <property type="term" value="P:regulation of DNA-templated transcription"/>
    <property type="evidence" value="ECO:0007669"/>
    <property type="project" value="InterPro"/>
</dbReference>
<dbReference type="Pfam" id="PF02805">
    <property type="entry name" value="Ada_Zn_binding"/>
    <property type="match status" value="1"/>
</dbReference>
<dbReference type="GO" id="GO:0008168">
    <property type="term" value="F:methyltransferase activity"/>
    <property type="evidence" value="ECO:0007669"/>
    <property type="project" value="InterPro"/>
</dbReference>
<dbReference type="EMBL" id="FUZA01000002">
    <property type="protein sequence ID" value="SKB84264.1"/>
    <property type="molecule type" value="Genomic_DNA"/>
</dbReference>
<dbReference type="AlphaFoldDB" id="A0A1T5EJX1"/>
<feature type="domain" description="Ada DNA repair metal-binding" evidence="2">
    <location>
        <begin position="31"/>
        <end position="75"/>
    </location>
</feature>
<dbReference type="Proteomes" id="UP000190897">
    <property type="component" value="Unassembled WGS sequence"/>
</dbReference>
<sequence>MIKHADIGSPSFTTSRKLKQMIDDQWVKYGGNAKLKIYGTLQCASGKRMKAMNRVFFSSEQEAVAHGFRPCGHCMRDAYLKWKTRKEIIPKP</sequence>
<dbReference type="STRING" id="651661.SAMN05660293_02540"/>
<dbReference type="OrthoDB" id="894286at2"/>
<protein>
    <submittedName>
        <fullName evidence="3">Metal binding domain of Ada</fullName>
    </submittedName>
</protein>
<keyword evidence="4" id="KW-1185">Reference proteome</keyword>
<dbReference type="Gene3D" id="3.40.10.10">
    <property type="entry name" value="DNA Methylphosphotriester Repair Domain"/>
    <property type="match status" value="1"/>
</dbReference>
<evidence type="ECO:0000256" key="1">
    <source>
        <dbReference type="ARBA" id="ARBA00023159"/>
    </source>
</evidence>
<dbReference type="InterPro" id="IPR004026">
    <property type="entry name" value="Ada_DNA_repair_Zn-bd"/>
</dbReference>
<dbReference type="GO" id="GO:0006281">
    <property type="term" value="P:DNA repair"/>
    <property type="evidence" value="ECO:0007669"/>
    <property type="project" value="InterPro"/>
</dbReference>
<evidence type="ECO:0000259" key="2">
    <source>
        <dbReference type="Pfam" id="PF02805"/>
    </source>
</evidence>